<sequence>MVVFGDTLTLQNVLGLVISLAGIIWFNYYRNATAAAASRSRSPSPSPASRRGNMYRMVRTKPIEAEL</sequence>
<keyword evidence="3" id="KW-1185">Reference proteome</keyword>
<feature type="transmembrane region" description="Helical" evidence="1">
    <location>
        <begin position="12"/>
        <end position="29"/>
    </location>
</feature>
<accession>A0A1Y2HR92</accession>
<keyword evidence="1" id="KW-0472">Membrane</keyword>
<dbReference type="OrthoDB" id="6418713at2759"/>
<keyword evidence="1" id="KW-0812">Transmembrane</keyword>
<dbReference type="AlphaFoldDB" id="A0A1Y2HR92"/>
<gene>
    <name evidence="2" type="ORF">BCR44DRAFT_1052733</name>
</gene>
<evidence type="ECO:0008006" key="4">
    <source>
        <dbReference type="Google" id="ProtNLM"/>
    </source>
</evidence>
<protein>
    <recommendedName>
        <fullName evidence="4">Sugar phosphate transporter domain-containing protein</fullName>
    </recommendedName>
</protein>
<keyword evidence="1" id="KW-1133">Transmembrane helix</keyword>
<reference evidence="2 3" key="1">
    <citation type="submission" date="2016-07" db="EMBL/GenBank/DDBJ databases">
        <title>Pervasive Adenine N6-methylation of Active Genes in Fungi.</title>
        <authorList>
            <consortium name="DOE Joint Genome Institute"/>
            <person name="Mondo S.J."/>
            <person name="Dannebaum R.O."/>
            <person name="Kuo R.C."/>
            <person name="Labutti K."/>
            <person name="Haridas S."/>
            <person name="Kuo A."/>
            <person name="Salamov A."/>
            <person name="Ahrendt S.R."/>
            <person name="Lipzen A."/>
            <person name="Sullivan W."/>
            <person name="Andreopoulos W.B."/>
            <person name="Clum A."/>
            <person name="Lindquist E."/>
            <person name="Daum C."/>
            <person name="Ramamoorthy G.K."/>
            <person name="Gryganskyi A."/>
            <person name="Culley D."/>
            <person name="Magnuson J.K."/>
            <person name="James T.Y."/>
            <person name="O'Malley M.A."/>
            <person name="Stajich J.E."/>
            <person name="Spatafora J.W."/>
            <person name="Visel A."/>
            <person name="Grigoriev I.V."/>
        </authorList>
    </citation>
    <scope>NUCLEOTIDE SEQUENCE [LARGE SCALE GENOMIC DNA]</scope>
    <source>
        <strain evidence="2 3">PL171</strain>
    </source>
</reference>
<dbReference type="Proteomes" id="UP000193411">
    <property type="component" value="Unassembled WGS sequence"/>
</dbReference>
<proteinExistence type="predicted"/>
<evidence type="ECO:0000313" key="3">
    <source>
        <dbReference type="Proteomes" id="UP000193411"/>
    </source>
</evidence>
<name>A0A1Y2HR92_9FUNG</name>
<comment type="caution">
    <text evidence="2">The sequence shown here is derived from an EMBL/GenBank/DDBJ whole genome shotgun (WGS) entry which is preliminary data.</text>
</comment>
<evidence type="ECO:0000256" key="1">
    <source>
        <dbReference type="SAM" id="Phobius"/>
    </source>
</evidence>
<dbReference type="EMBL" id="MCFL01000014">
    <property type="protein sequence ID" value="ORZ37100.1"/>
    <property type="molecule type" value="Genomic_DNA"/>
</dbReference>
<evidence type="ECO:0000313" key="2">
    <source>
        <dbReference type="EMBL" id="ORZ37100.1"/>
    </source>
</evidence>
<organism evidence="2 3">
    <name type="scientific">Catenaria anguillulae PL171</name>
    <dbReference type="NCBI Taxonomy" id="765915"/>
    <lineage>
        <taxon>Eukaryota</taxon>
        <taxon>Fungi</taxon>
        <taxon>Fungi incertae sedis</taxon>
        <taxon>Blastocladiomycota</taxon>
        <taxon>Blastocladiomycetes</taxon>
        <taxon>Blastocladiales</taxon>
        <taxon>Catenariaceae</taxon>
        <taxon>Catenaria</taxon>
    </lineage>
</organism>